<dbReference type="InterPro" id="IPR000182">
    <property type="entry name" value="GNAT_dom"/>
</dbReference>
<dbReference type="Pfam" id="PF00583">
    <property type="entry name" value="Acetyltransf_1"/>
    <property type="match status" value="1"/>
</dbReference>
<feature type="region of interest" description="Disordered" evidence="6">
    <location>
        <begin position="1"/>
        <end position="21"/>
    </location>
</feature>
<evidence type="ECO:0000256" key="3">
    <source>
        <dbReference type="ARBA" id="ARBA00022679"/>
    </source>
</evidence>
<dbReference type="EC" id="2.3.1.48" evidence="2"/>
<dbReference type="GO" id="GO:0000781">
    <property type="term" value="C:chromosome, telomeric region"/>
    <property type="evidence" value="ECO:0007669"/>
    <property type="project" value="GOC"/>
</dbReference>
<dbReference type="Pfam" id="PF10394">
    <property type="entry name" value="Hat1_N"/>
    <property type="match status" value="1"/>
</dbReference>
<feature type="domain" description="N-acetyltransferase" evidence="7">
    <location>
        <begin position="164"/>
        <end position="325"/>
    </location>
</feature>
<evidence type="ECO:0000313" key="9">
    <source>
        <dbReference type="Proteomes" id="UP001152799"/>
    </source>
</evidence>
<keyword evidence="3" id="KW-0808">Transferase</keyword>
<feature type="compositionally biased region" description="Polar residues" evidence="6">
    <location>
        <begin position="1"/>
        <end position="13"/>
    </location>
</feature>
<evidence type="ECO:0000256" key="5">
    <source>
        <dbReference type="ARBA" id="ARBA00048017"/>
    </source>
</evidence>
<evidence type="ECO:0000256" key="2">
    <source>
        <dbReference type="ARBA" id="ARBA00013184"/>
    </source>
</evidence>
<dbReference type="GO" id="GO:0005634">
    <property type="term" value="C:nucleus"/>
    <property type="evidence" value="ECO:0007669"/>
    <property type="project" value="InterPro"/>
</dbReference>
<name>A0A9N9MUR4_9CUCU</name>
<evidence type="ECO:0000256" key="6">
    <source>
        <dbReference type="SAM" id="MobiDB-lite"/>
    </source>
</evidence>
<dbReference type="InterPro" id="IPR019467">
    <property type="entry name" value="Hat1_N"/>
</dbReference>
<dbReference type="GO" id="GO:0004402">
    <property type="term" value="F:histone acetyltransferase activity"/>
    <property type="evidence" value="ECO:0007669"/>
    <property type="project" value="InterPro"/>
</dbReference>
<comment type="similarity">
    <text evidence="1">Belongs to the HAT1 family.</text>
</comment>
<keyword evidence="9" id="KW-1185">Reference proteome</keyword>
<dbReference type="GO" id="GO:0031509">
    <property type="term" value="P:subtelomeric heterochromatin formation"/>
    <property type="evidence" value="ECO:0007669"/>
    <property type="project" value="InterPro"/>
</dbReference>
<dbReference type="InterPro" id="IPR037113">
    <property type="entry name" value="Hat1_N_sf"/>
</dbReference>
<proteinExistence type="inferred from homology"/>
<accession>A0A9N9MUR4</accession>
<protein>
    <recommendedName>
        <fullName evidence="2">histone acetyltransferase</fullName>
        <ecNumber evidence="2">2.3.1.48</ecNumber>
    </recommendedName>
</protein>
<evidence type="ECO:0000259" key="7">
    <source>
        <dbReference type="PROSITE" id="PS51186"/>
    </source>
</evidence>
<keyword evidence="4" id="KW-0012">Acyltransferase</keyword>
<dbReference type="EMBL" id="OU892282">
    <property type="protein sequence ID" value="CAG9770377.1"/>
    <property type="molecule type" value="Genomic_DNA"/>
</dbReference>
<evidence type="ECO:0000313" key="8">
    <source>
        <dbReference type="EMBL" id="CAG9770377.1"/>
    </source>
</evidence>
<dbReference type="CDD" id="cd04301">
    <property type="entry name" value="NAT_SF"/>
    <property type="match status" value="1"/>
</dbReference>
<evidence type="ECO:0000256" key="1">
    <source>
        <dbReference type="ARBA" id="ARBA00010543"/>
    </source>
</evidence>
<dbReference type="InterPro" id="IPR016181">
    <property type="entry name" value="Acyl_CoA_acyltransferase"/>
</dbReference>
<dbReference type="SUPFAM" id="SSF55729">
    <property type="entry name" value="Acyl-CoA N-acyltransferases (Nat)"/>
    <property type="match status" value="1"/>
</dbReference>
<gene>
    <name evidence="8" type="ORF">CEUTPL_LOCUS10831</name>
</gene>
<dbReference type="InterPro" id="IPR017380">
    <property type="entry name" value="Hist_AcTrfase_B-typ_cat-su"/>
</dbReference>
<comment type="catalytic activity">
    <reaction evidence="5">
        <text>L-lysyl-[protein] + acetyl-CoA = N(6)-acetyl-L-lysyl-[protein] + CoA + H(+)</text>
        <dbReference type="Rhea" id="RHEA:45948"/>
        <dbReference type="Rhea" id="RHEA-COMP:9752"/>
        <dbReference type="Rhea" id="RHEA-COMP:10731"/>
        <dbReference type="ChEBI" id="CHEBI:15378"/>
        <dbReference type="ChEBI" id="CHEBI:29969"/>
        <dbReference type="ChEBI" id="CHEBI:57287"/>
        <dbReference type="ChEBI" id="CHEBI:57288"/>
        <dbReference type="ChEBI" id="CHEBI:61930"/>
        <dbReference type="EC" id="2.3.1.48"/>
    </reaction>
</comment>
<dbReference type="PANTHER" id="PTHR12046">
    <property type="entry name" value="HISTONE ACETYLTRANSFERASE TYPE B CATALYTIC SUBUNIT"/>
    <property type="match status" value="1"/>
</dbReference>
<organism evidence="8 9">
    <name type="scientific">Ceutorhynchus assimilis</name>
    <name type="common">cabbage seed weevil</name>
    <dbReference type="NCBI Taxonomy" id="467358"/>
    <lineage>
        <taxon>Eukaryota</taxon>
        <taxon>Metazoa</taxon>
        <taxon>Ecdysozoa</taxon>
        <taxon>Arthropoda</taxon>
        <taxon>Hexapoda</taxon>
        <taxon>Insecta</taxon>
        <taxon>Pterygota</taxon>
        <taxon>Neoptera</taxon>
        <taxon>Endopterygota</taxon>
        <taxon>Coleoptera</taxon>
        <taxon>Polyphaga</taxon>
        <taxon>Cucujiformia</taxon>
        <taxon>Curculionidae</taxon>
        <taxon>Ceutorhynchinae</taxon>
        <taxon>Ceutorhynchus</taxon>
    </lineage>
</organism>
<dbReference type="Proteomes" id="UP001152799">
    <property type="component" value="Chromosome 6"/>
</dbReference>
<dbReference type="OrthoDB" id="10253098at2759"/>
<sequence length="428" mass="50104">MSDGDNATTSNGVQEPGPSDEMSMYKKDAFKVVTFQLVYDEDDLESDQAVKFKPEMAHQIFGESESIFGYRSLSIFINYLHNSSRCYLDIRSSGKINSSNGKAEDIPKAMNDWMPSNYTTSLEDFTGWIQNEEHDKMYGELLTTFTPKKASPRFPDIEATYKITKITTASEEFTDFHARFETYITWFIDAANFIDLEDDKWLFFYVYEEFEHPKFKKIYRTPVGFCTIYKFYAYPRNIRARVSQIFVLPSHQKLRIGTALYETVAKNLRAMEEVLDITVEEPTPTFLKMRDLEDCGLLHKEIIKKNIKYFATSSKIIFEMGRNLKIGKRQIQRIYDILGLYYASQEGPKHYNAKLDNIRSRIIADLEKESRPSKRLCNHPGLSQQKLKVDKKTEIEAEYRKYCDDVEPSVKYMEDKLESWLKRNECKD</sequence>
<dbReference type="Gene3D" id="3.90.360.10">
    <property type="entry name" value="Histone acetyl transferase 1 (HAT1), N-terminal domain"/>
    <property type="match status" value="1"/>
</dbReference>
<dbReference type="AlphaFoldDB" id="A0A9N9MUR4"/>
<evidence type="ECO:0000256" key="4">
    <source>
        <dbReference type="ARBA" id="ARBA00023315"/>
    </source>
</evidence>
<dbReference type="Gene3D" id="3.40.630.30">
    <property type="match status" value="1"/>
</dbReference>
<reference evidence="8" key="1">
    <citation type="submission" date="2022-01" db="EMBL/GenBank/DDBJ databases">
        <authorList>
            <person name="King R."/>
        </authorList>
    </citation>
    <scope>NUCLEOTIDE SEQUENCE</scope>
</reference>
<dbReference type="PROSITE" id="PS51186">
    <property type="entry name" value="GNAT"/>
    <property type="match status" value="1"/>
</dbReference>